<protein>
    <submittedName>
        <fullName evidence="2">Uncharacterized protein</fullName>
    </submittedName>
</protein>
<evidence type="ECO:0000313" key="2">
    <source>
        <dbReference type="EMBL" id="OMO90588.1"/>
    </source>
</evidence>
<accession>A0A1R3J6X4</accession>
<reference evidence="2 3" key="1">
    <citation type="submission" date="2013-09" db="EMBL/GenBank/DDBJ databases">
        <title>Corchorus capsularis genome sequencing.</title>
        <authorList>
            <person name="Alam M."/>
            <person name="Haque M.S."/>
            <person name="Islam M.S."/>
            <person name="Emdad E.M."/>
            <person name="Islam M.M."/>
            <person name="Ahmed B."/>
            <person name="Halim A."/>
            <person name="Hossen Q.M.M."/>
            <person name="Hossain M.Z."/>
            <person name="Ahmed R."/>
            <person name="Khan M.M."/>
            <person name="Islam R."/>
            <person name="Rashid M.M."/>
            <person name="Khan S.A."/>
            <person name="Rahman M.S."/>
            <person name="Alam M."/>
        </authorList>
    </citation>
    <scope>NUCLEOTIDE SEQUENCE [LARGE SCALE GENOMIC DNA]</scope>
    <source>
        <strain evidence="3">cv. CVL-1</strain>
        <tissue evidence="2">Whole seedling</tissue>
    </source>
</reference>
<dbReference type="Proteomes" id="UP000188268">
    <property type="component" value="Unassembled WGS sequence"/>
</dbReference>
<dbReference type="EMBL" id="AWWV01008437">
    <property type="protein sequence ID" value="OMO90588.1"/>
    <property type="molecule type" value="Genomic_DNA"/>
</dbReference>
<gene>
    <name evidence="2" type="ORF">CCACVL1_07337</name>
</gene>
<feature type="region of interest" description="Disordered" evidence="1">
    <location>
        <begin position="1"/>
        <end position="32"/>
    </location>
</feature>
<dbReference type="Gramene" id="OMO90588">
    <property type="protein sequence ID" value="OMO90588"/>
    <property type="gene ID" value="CCACVL1_07337"/>
</dbReference>
<sequence length="32" mass="3633">MESLDQSIPLPNPNSFPLQSFPAREKSMGERE</sequence>
<keyword evidence="3" id="KW-1185">Reference proteome</keyword>
<dbReference type="AlphaFoldDB" id="A0A1R3J6X4"/>
<proteinExistence type="predicted"/>
<evidence type="ECO:0000256" key="1">
    <source>
        <dbReference type="SAM" id="MobiDB-lite"/>
    </source>
</evidence>
<comment type="caution">
    <text evidence="2">The sequence shown here is derived from an EMBL/GenBank/DDBJ whole genome shotgun (WGS) entry which is preliminary data.</text>
</comment>
<organism evidence="2 3">
    <name type="scientific">Corchorus capsularis</name>
    <name type="common">Jute</name>
    <dbReference type="NCBI Taxonomy" id="210143"/>
    <lineage>
        <taxon>Eukaryota</taxon>
        <taxon>Viridiplantae</taxon>
        <taxon>Streptophyta</taxon>
        <taxon>Embryophyta</taxon>
        <taxon>Tracheophyta</taxon>
        <taxon>Spermatophyta</taxon>
        <taxon>Magnoliopsida</taxon>
        <taxon>eudicotyledons</taxon>
        <taxon>Gunneridae</taxon>
        <taxon>Pentapetalae</taxon>
        <taxon>rosids</taxon>
        <taxon>malvids</taxon>
        <taxon>Malvales</taxon>
        <taxon>Malvaceae</taxon>
        <taxon>Grewioideae</taxon>
        <taxon>Apeibeae</taxon>
        <taxon>Corchorus</taxon>
    </lineage>
</organism>
<feature type="non-terminal residue" evidence="2">
    <location>
        <position position="32"/>
    </location>
</feature>
<evidence type="ECO:0000313" key="3">
    <source>
        <dbReference type="Proteomes" id="UP000188268"/>
    </source>
</evidence>
<name>A0A1R3J6X4_COCAP</name>
<feature type="compositionally biased region" description="Basic and acidic residues" evidence="1">
    <location>
        <begin position="23"/>
        <end position="32"/>
    </location>
</feature>